<accession>A6G0U7</accession>
<dbReference type="InterPro" id="IPR051829">
    <property type="entry name" value="Multiheme_Cytochr_ET"/>
</dbReference>
<dbReference type="EMBL" id="ABCS01000010">
    <property type="protein sequence ID" value="EDM80485.1"/>
    <property type="molecule type" value="Genomic_DNA"/>
</dbReference>
<reference evidence="2 3" key="1">
    <citation type="submission" date="2007-06" db="EMBL/GenBank/DDBJ databases">
        <authorList>
            <person name="Shimkets L."/>
            <person name="Ferriera S."/>
            <person name="Johnson J."/>
            <person name="Kravitz S."/>
            <person name="Beeson K."/>
            <person name="Sutton G."/>
            <person name="Rogers Y.-H."/>
            <person name="Friedman R."/>
            <person name="Frazier M."/>
            <person name="Venter J.C."/>
        </authorList>
    </citation>
    <scope>NUCLEOTIDE SEQUENCE [LARGE SCALE GENOMIC DNA]</scope>
    <source>
        <strain evidence="2 3">SIR-1</strain>
    </source>
</reference>
<comment type="caution">
    <text evidence="2">The sequence shown here is derived from an EMBL/GenBank/DDBJ whole genome shotgun (WGS) entry which is preliminary data.</text>
</comment>
<proteinExistence type="predicted"/>
<dbReference type="SUPFAM" id="SSF48695">
    <property type="entry name" value="Multiheme cytochromes"/>
    <property type="match status" value="1"/>
</dbReference>
<gene>
    <name evidence="2" type="ORF">PPSIR1_41779</name>
</gene>
<protein>
    <recommendedName>
        <fullName evidence="4">C cytochrome</fullName>
    </recommendedName>
</protein>
<dbReference type="PANTHER" id="PTHR35038:SF8">
    <property type="entry name" value="C-TYPE POLYHEME CYTOCHROME OMCC"/>
    <property type="match status" value="1"/>
</dbReference>
<name>A6G0U7_9BACT</name>
<evidence type="ECO:0000313" key="3">
    <source>
        <dbReference type="Proteomes" id="UP000005801"/>
    </source>
</evidence>
<dbReference type="RefSeq" id="WP_006970346.1">
    <property type="nucleotide sequence ID" value="NZ_ABCS01000010.1"/>
</dbReference>
<dbReference type="InterPro" id="IPR036280">
    <property type="entry name" value="Multihaem_cyt_sf"/>
</dbReference>
<dbReference type="Gene3D" id="1.10.1130.10">
    <property type="entry name" value="Flavocytochrome C3, Chain A"/>
    <property type="match status" value="2"/>
</dbReference>
<evidence type="ECO:0000256" key="1">
    <source>
        <dbReference type="ARBA" id="ARBA00022729"/>
    </source>
</evidence>
<dbReference type="STRING" id="391625.PPSIR1_41779"/>
<dbReference type="Proteomes" id="UP000005801">
    <property type="component" value="Unassembled WGS sequence"/>
</dbReference>
<dbReference type="OrthoDB" id="9814800at2"/>
<sequence>MASSGARVGQVGVAGLCLAALALAWGASASRFARVARGRASERVQARALPTDRPASEGFVGSKRCQACHPDAYATWHQSWHRTMTQAVGAGTVLGDFARAPLPHADGPHALERRGEEFWVRMPEANWLLERGAGEVEGAAPFAWQRVVMSTGAHTMQLYWVAAEPGRRLVAFPFAWSVEGQTWVANEATLLRPHEPDVVYGWNEVCLKCHAVAGAPEVELGADQRRAAVGTEVAELGIACEACHGPGADHVEAQTSPLRRYLAHLGRAPAEAIVHPGRLDAHRSSEICGQCHSASIFPDHQAWLGRGSAYRAGDELAASTQVVRHPVLADQPWIDGLLDVDPDYLSGRFWGDGTVRISGRDYNGLIESPCYADVEFGCASCHEMHGDFPDDQLSPFARNDDDRQCTQCHTALGEDEGLGSALAEHTRHAADSAGSRCVNCHMPHTVYGLTKAIRSHRISTPSVEESVSYGRPNACNACHLDRSLAWTARALEQGWGLGWEGELGELGLAEGERSAAVDWLVRGDAGQRALAAWAFGWPSAQATAGTDWMAPLLVGALDDEYAAVRWVALRSLRTLPGYGALDWSLARPLHVDGAPELAEEQARLWAEWAHPGRVEPALYLGAEGFEQARWRHDHERRDRRPVDLRE</sequence>
<keyword evidence="1" id="KW-0732">Signal</keyword>
<evidence type="ECO:0008006" key="4">
    <source>
        <dbReference type="Google" id="ProtNLM"/>
    </source>
</evidence>
<keyword evidence="3" id="KW-1185">Reference proteome</keyword>
<dbReference type="PANTHER" id="PTHR35038">
    <property type="entry name" value="DISSIMILATORY SULFITE REDUCTASE SIRA"/>
    <property type="match status" value="1"/>
</dbReference>
<dbReference type="AlphaFoldDB" id="A6G0U7"/>
<evidence type="ECO:0000313" key="2">
    <source>
        <dbReference type="EMBL" id="EDM80485.1"/>
    </source>
</evidence>
<organism evidence="2 3">
    <name type="scientific">Plesiocystis pacifica SIR-1</name>
    <dbReference type="NCBI Taxonomy" id="391625"/>
    <lineage>
        <taxon>Bacteria</taxon>
        <taxon>Pseudomonadati</taxon>
        <taxon>Myxococcota</taxon>
        <taxon>Polyangia</taxon>
        <taxon>Nannocystales</taxon>
        <taxon>Nannocystaceae</taxon>
        <taxon>Plesiocystis</taxon>
    </lineage>
</organism>
<dbReference type="eggNOG" id="COG3303">
    <property type="taxonomic scope" value="Bacteria"/>
</dbReference>